<keyword evidence="4" id="KW-1185">Reference proteome</keyword>
<evidence type="ECO:0000259" key="2">
    <source>
        <dbReference type="Pfam" id="PF00535"/>
    </source>
</evidence>
<accession>A0ABT7BY92</accession>
<protein>
    <submittedName>
        <fullName evidence="3">Glycosyltransferase family 2 protein</fullName>
    </submittedName>
</protein>
<organism evidence="3 4">
    <name type="scientific">Roseofilum casamattae BLCC-M143</name>
    <dbReference type="NCBI Taxonomy" id="3022442"/>
    <lineage>
        <taxon>Bacteria</taxon>
        <taxon>Bacillati</taxon>
        <taxon>Cyanobacteriota</taxon>
        <taxon>Cyanophyceae</taxon>
        <taxon>Desertifilales</taxon>
        <taxon>Desertifilaceae</taxon>
        <taxon>Roseofilum</taxon>
        <taxon>Roseofilum casamattae</taxon>
    </lineage>
</organism>
<name>A0ABT7BY92_9CYAN</name>
<comment type="caution">
    <text evidence="3">The sequence shown here is derived from an EMBL/GenBank/DDBJ whole genome shotgun (WGS) entry which is preliminary data.</text>
</comment>
<sequence length="648" mass="73785">MAVIPVLNEETTLTPIINTLQSYGIARIRVVDNGSTDRSVAVAKAAGAEVVLEPVPGYGRACWRGLQELPEGIEWILFCDGDGSDDLSCLPQFFRHHREYDFILGNRRATASGRSAMTFVQNFGNGLATLLMRLGWGYSYRDLGPLRSIRRSHLEAMDMEDRGFGWTVEMQVKAIESQLRICELPVGYRRRQGGRSKISGTLKGSVQAGSIILSTLGRLYLRRFDLQNLLLIFSSLLLILGAIATFPYGDFQQPGIVPQFWFGIAIMSVGFLLSWQLKSVSAMVFWFVAIASRALLFPMAPGDDIWRYLWEGYIQNLGFSPYAFAPDAIELIPYRTEWWPLMNHLHLPAIYPPLTQLGFRIIAAISVRVELFKLAFILPDLIICYLLARRFGYLKTVIYAWNPLIIYSFAGGAHYDSWFILPLVLGWLTWDKDKTNYLSAFFVGMSVAVKLISLPILGFLVWEKLRSRSALSIRLQTALKLLLIGLAPLALSYLFFISQGNVFNSDHSFYVYGRSAGFMSTLLPELWSGFERGNTIYPLLLALNLLVLIPSARTFFQFSQPYFFLLLIFSPIIHAWYFTWAVPFAVARPNLGMQWVSLSSFIYFALKHRQAYGETSWVLTESEWLWLWLPFIIGWMWSNRRAFSSSRS</sequence>
<evidence type="ECO:0000313" key="4">
    <source>
        <dbReference type="Proteomes" id="UP001232992"/>
    </source>
</evidence>
<proteinExistence type="predicted"/>
<feature type="transmembrane region" description="Helical" evidence="1">
    <location>
        <begin position="255"/>
        <end position="273"/>
    </location>
</feature>
<dbReference type="CDD" id="cd04179">
    <property type="entry name" value="DPM_DPG-synthase_like"/>
    <property type="match status" value="1"/>
</dbReference>
<dbReference type="SUPFAM" id="SSF53448">
    <property type="entry name" value="Nucleotide-diphospho-sugar transferases"/>
    <property type="match status" value="1"/>
</dbReference>
<evidence type="ECO:0000313" key="3">
    <source>
        <dbReference type="EMBL" id="MDJ1184167.1"/>
    </source>
</evidence>
<keyword evidence="1" id="KW-1133">Transmembrane helix</keyword>
<feature type="transmembrane region" description="Helical" evidence="1">
    <location>
        <begin position="361"/>
        <end position="388"/>
    </location>
</feature>
<reference evidence="3 4" key="1">
    <citation type="submission" date="2023-01" db="EMBL/GenBank/DDBJ databases">
        <title>Novel diversity within Roseofilum (Cyanobacteria; Desertifilaceae) from marine benthic mats with descriptions of four novel species.</title>
        <authorList>
            <person name="Wang Y."/>
            <person name="Berthold D.E."/>
            <person name="Hu J."/>
            <person name="Lefler F.W."/>
            <person name="Laughinghouse H.D. IV."/>
        </authorList>
    </citation>
    <scope>NUCLEOTIDE SEQUENCE [LARGE SCALE GENOMIC DNA]</scope>
    <source>
        <strain evidence="3 4">BLCC-M143</strain>
    </source>
</reference>
<dbReference type="Gene3D" id="3.90.550.10">
    <property type="entry name" value="Spore Coat Polysaccharide Biosynthesis Protein SpsA, Chain A"/>
    <property type="match status" value="1"/>
</dbReference>
<feature type="transmembrane region" description="Helical" evidence="1">
    <location>
        <begin position="481"/>
        <end position="498"/>
    </location>
</feature>
<feature type="transmembrane region" description="Helical" evidence="1">
    <location>
        <begin position="400"/>
        <end position="425"/>
    </location>
</feature>
<dbReference type="Pfam" id="PF00535">
    <property type="entry name" value="Glycos_transf_2"/>
    <property type="match status" value="1"/>
</dbReference>
<dbReference type="InterPro" id="IPR050256">
    <property type="entry name" value="Glycosyltransferase_2"/>
</dbReference>
<keyword evidence="1" id="KW-0472">Membrane</keyword>
<feature type="transmembrane region" description="Helical" evidence="1">
    <location>
        <begin position="563"/>
        <end position="586"/>
    </location>
</feature>
<feature type="transmembrane region" description="Helical" evidence="1">
    <location>
        <begin position="280"/>
        <end position="300"/>
    </location>
</feature>
<dbReference type="EMBL" id="JAQOSQ010000012">
    <property type="protein sequence ID" value="MDJ1184167.1"/>
    <property type="molecule type" value="Genomic_DNA"/>
</dbReference>
<dbReference type="PANTHER" id="PTHR48090:SF7">
    <property type="entry name" value="RFBJ PROTEIN"/>
    <property type="match status" value="1"/>
</dbReference>
<dbReference type="PANTHER" id="PTHR48090">
    <property type="entry name" value="UNDECAPRENYL-PHOSPHATE 4-DEOXY-4-FORMAMIDO-L-ARABINOSE TRANSFERASE-RELATED"/>
    <property type="match status" value="1"/>
</dbReference>
<evidence type="ECO:0000256" key="1">
    <source>
        <dbReference type="SAM" id="Phobius"/>
    </source>
</evidence>
<feature type="transmembrane region" description="Helical" evidence="1">
    <location>
        <begin position="437"/>
        <end position="461"/>
    </location>
</feature>
<dbReference type="InterPro" id="IPR001173">
    <property type="entry name" value="Glyco_trans_2-like"/>
</dbReference>
<keyword evidence="1" id="KW-0812">Transmembrane</keyword>
<feature type="transmembrane region" description="Helical" evidence="1">
    <location>
        <begin position="624"/>
        <end position="643"/>
    </location>
</feature>
<feature type="domain" description="Glycosyltransferase 2-like" evidence="2">
    <location>
        <begin position="3"/>
        <end position="144"/>
    </location>
</feature>
<dbReference type="Proteomes" id="UP001232992">
    <property type="component" value="Unassembled WGS sequence"/>
</dbReference>
<dbReference type="RefSeq" id="WP_283758820.1">
    <property type="nucleotide sequence ID" value="NZ_JAQOSQ010000012.1"/>
</dbReference>
<feature type="transmembrane region" description="Helical" evidence="1">
    <location>
        <begin position="536"/>
        <end position="556"/>
    </location>
</feature>
<dbReference type="InterPro" id="IPR029044">
    <property type="entry name" value="Nucleotide-diphossugar_trans"/>
</dbReference>
<gene>
    <name evidence="3" type="ORF">PMH09_13330</name>
</gene>
<feature type="transmembrane region" description="Helical" evidence="1">
    <location>
        <begin position="228"/>
        <end position="249"/>
    </location>
</feature>